<accession>A0A1Y0AYW1</accession>
<name>A0A1Y0AYW1_9LAMI</name>
<sequence>MRVSRSRPATSGCNTVPSIKKQDARQAIKVERPSKYSSQRIVPSPPLADPLFARPKTLSYFVRFGSDWNLSYPVPHFTNIQAKRPECDPY</sequence>
<evidence type="ECO:0000313" key="2">
    <source>
        <dbReference type="EMBL" id="ART30344.1"/>
    </source>
</evidence>
<evidence type="ECO:0000256" key="1">
    <source>
        <dbReference type="SAM" id="MobiDB-lite"/>
    </source>
</evidence>
<feature type="compositionally biased region" description="Polar residues" evidence="1">
    <location>
        <begin position="7"/>
        <end position="17"/>
    </location>
</feature>
<reference evidence="2" key="1">
    <citation type="submission" date="2017-03" db="EMBL/GenBank/DDBJ databases">
        <title>The mitochondrial genome of the carnivorous plant Utricularia reniformis (Lentibulariaceae): structure, comparative analysis and evolutionary landmarks.</title>
        <authorList>
            <person name="Silva S.R."/>
            <person name="Alvarenga D.O."/>
            <person name="Michael T.P."/>
            <person name="Miranda V.F.O."/>
            <person name="Varani A.M."/>
        </authorList>
    </citation>
    <scope>NUCLEOTIDE SEQUENCE</scope>
</reference>
<organism evidence="2">
    <name type="scientific">Utricularia reniformis</name>
    <dbReference type="NCBI Taxonomy" id="192314"/>
    <lineage>
        <taxon>Eukaryota</taxon>
        <taxon>Viridiplantae</taxon>
        <taxon>Streptophyta</taxon>
        <taxon>Embryophyta</taxon>
        <taxon>Tracheophyta</taxon>
        <taxon>Spermatophyta</taxon>
        <taxon>Magnoliopsida</taxon>
        <taxon>eudicotyledons</taxon>
        <taxon>Gunneridae</taxon>
        <taxon>Pentapetalae</taxon>
        <taxon>asterids</taxon>
        <taxon>lamiids</taxon>
        <taxon>Lamiales</taxon>
        <taxon>Lentibulariaceae</taxon>
        <taxon>Utricularia</taxon>
    </lineage>
</organism>
<geneLocation type="mitochondrion" evidence="2"/>
<proteinExistence type="predicted"/>
<keyword evidence="2" id="KW-0496">Mitochondrion</keyword>
<protein>
    <submittedName>
        <fullName evidence="2">Uncharacterized protein</fullName>
    </submittedName>
</protein>
<feature type="region of interest" description="Disordered" evidence="1">
    <location>
        <begin position="1"/>
        <end position="42"/>
    </location>
</feature>
<dbReference type="EMBL" id="KY774314">
    <property type="protein sequence ID" value="ART30344.1"/>
    <property type="molecule type" value="Genomic_DNA"/>
</dbReference>
<gene>
    <name evidence="2" type="ORF">AEK19_MT1058</name>
</gene>
<dbReference type="AlphaFoldDB" id="A0A1Y0AYW1"/>
<feature type="compositionally biased region" description="Basic and acidic residues" evidence="1">
    <location>
        <begin position="20"/>
        <end position="34"/>
    </location>
</feature>